<name>A0A370X9Y5_9GAMM</name>
<protein>
    <submittedName>
        <fullName evidence="1">Uncharacterized protein</fullName>
    </submittedName>
</protein>
<gene>
    <name evidence="1" type="ORF">DWU98_03800</name>
</gene>
<dbReference type="AlphaFoldDB" id="A0A370X9Y5"/>
<reference evidence="1 2" key="1">
    <citation type="submission" date="2018-07" db="EMBL/GenBank/DDBJ databases">
        <title>Dyella monticola sp. nov. and Dyella psychrodurans sp. nov. isolated from monsoon evergreen broad-leaved forest soil of Dinghu Mountain, China.</title>
        <authorList>
            <person name="Gao Z."/>
            <person name="Qiu L."/>
        </authorList>
    </citation>
    <scope>NUCLEOTIDE SEQUENCE [LARGE SCALE GENOMIC DNA]</scope>
    <source>
        <strain evidence="1 2">4G-K06</strain>
    </source>
</reference>
<proteinExistence type="predicted"/>
<accession>A0A370X9Y5</accession>
<sequence length="166" mass="18216">MVRIMRALKSVLIVVLVSSLVPRTSLAKDVSLILQKDKTNLMLVIKNSSDHNVKVSHLFSISSLIGPIRFRVEHNGSVLDLRAEGSTEAPNEGLYITLYPYQMVGAEYDISFIKALYGMTIGCYAISASYDDGVASQFNAYDKKITSNSMTLCFKEGGKSSSKPKP</sequence>
<dbReference type="Proteomes" id="UP000254258">
    <property type="component" value="Unassembled WGS sequence"/>
</dbReference>
<organism evidence="1 2">
    <name type="scientific">Dyella monticola</name>
    <dbReference type="NCBI Taxonomy" id="1927958"/>
    <lineage>
        <taxon>Bacteria</taxon>
        <taxon>Pseudomonadati</taxon>
        <taxon>Pseudomonadota</taxon>
        <taxon>Gammaproteobacteria</taxon>
        <taxon>Lysobacterales</taxon>
        <taxon>Rhodanobacteraceae</taxon>
        <taxon>Dyella</taxon>
    </lineage>
</organism>
<evidence type="ECO:0000313" key="2">
    <source>
        <dbReference type="Proteomes" id="UP000254258"/>
    </source>
</evidence>
<evidence type="ECO:0000313" key="1">
    <source>
        <dbReference type="EMBL" id="RDS85070.1"/>
    </source>
</evidence>
<keyword evidence="2" id="KW-1185">Reference proteome</keyword>
<comment type="caution">
    <text evidence="1">The sequence shown here is derived from an EMBL/GenBank/DDBJ whole genome shotgun (WGS) entry which is preliminary data.</text>
</comment>
<dbReference type="EMBL" id="QRBE01000001">
    <property type="protein sequence ID" value="RDS85070.1"/>
    <property type="molecule type" value="Genomic_DNA"/>
</dbReference>